<dbReference type="Proteomes" id="UP000010467">
    <property type="component" value="Chromosome"/>
</dbReference>
<reference evidence="3" key="1">
    <citation type="submission" date="2012-03" db="EMBL/GenBank/DDBJ databases">
        <title>Complete sequence of chromosome of Deinococcus peraridilitoris DSM 19664.</title>
        <authorList>
            <person name="Lucas S."/>
            <person name="Copeland A."/>
            <person name="Lapidus A."/>
            <person name="Glavina del Rio T."/>
            <person name="Dalin E."/>
            <person name="Tice H."/>
            <person name="Bruce D."/>
            <person name="Goodwin L."/>
            <person name="Pitluck S."/>
            <person name="Peters L."/>
            <person name="Mikhailova N."/>
            <person name="Lu M."/>
            <person name="Kyrpides N."/>
            <person name="Mavromatis K."/>
            <person name="Ivanova N."/>
            <person name="Brettin T."/>
            <person name="Detter J.C."/>
            <person name="Han C."/>
            <person name="Larimer F."/>
            <person name="Land M."/>
            <person name="Hauser L."/>
            <person name="Markowitz V."/>
            <person name="Cheng J.-F."/>
            <person name="Hugenholtz P."/>
            <person name="Woyke T."/>
            <person name="Wu D."/>
            <person name="Pukall R."/>
            <person name="Steenblock K."/>
            <person name="Brambilla E."/>
            <person name="Klenk H.-P."/>
            <person name="Eisen J.A."/>
        </authorList>
    </citation>
    <scope>NUCLEOTIDE SEQUENCE [LARGE SCALE GENOMIC DNA]</scope>
    <source>
        <strain evidence="3">DSM 19664 / LMG 22246 / CIP 109416 / KR-200</strain>
    </source>
</reference>
<keyword evidence="1" id="KW-0472">Membrane</keyword>
<feature type="transmembrane region" description="Helical" evidence="1">
    <location>
        <begin position="55"/>
        <end position="73"/>
    </location>
</feature>
<evidence type="ECO:0000313" key="3">
    <source>
        <dbReference type="Proteomes" id="UP000010467"/>
    </source>
</evidence>
<dbReference type="OrthoDB" id="73780at2"/>
<feature type="transmembrane region" description="Helical" evidence="1">
    <location>
        <begin position="7"/>
        <end position="24"/>
    </location>
</feature>
<dbReference type="STRING" id="937777.Deipe_1179"/>
<evidence type="ECO:0000256" key="1">
    <source>
        <dbReference type="SAM" id="Phobius"/>
    </source>
</evidence>
<organism evidence="2 3">
    <name type="scientific">Deinococcus peraridilitoris (strain DSM 19664 / LMG 22246 / CIP 109416 / KR-200)</name>
    <dbReference type="NCBI Taxonomy" id="937777"/>
    <lineage>
        <taxon>Bacteria</taxon>
        <taxon>Thermotogati</taxon>
        <taxon>Deinococcota</taxon>
        <taxon>Deinococci</taxon>
        <taxon>Deinococcales</taxon>
        <taxon>Deinococcaceae</taxon>
        <taxon>Deinococcus</taxon>
    </lineage>
</organism>
<keyword evidence="1" id="KW-0812">Transmembrane</keyword>
<dbReference type="RefSeq" id="WP_015235043.1">
    <property type="nucleotide sequence ID" value="NC_019793.1"/>
</dbReference>
<dbReference type="HOGENOM" id="CLU_2632262_0_0_0"/>
<proteinExistence type="predicted"/>
<accession>L0A150</accession>
<feature type="transmembrane region" description="Helical" evidence="1">
    <location>
        <begin position="30"/>
        <end position="48"/>
    </location>
</feature>
<protein>
    <submittedName>
        <fullName evidence="2">Uncharacterized protein</fullName>
    </submittedName>
</protein>
<name>L0A150_DEIPD</name>
<keyword evidence="3" id="KW-1185">Reference proteome</keyword>
<dbReference type="PATRIC" id="fig|937777.3.peg.1181"/>
<dbReference type="AlphaFoldDB" id="L0A150"/>
<sequence length="74" mass="8451">MNISRQVLGLVGLLAGFALYQLALRLPEPWQSLLIALYFVVLGALAYWHAQGERWIQVLAWVLIAFGLIRIFLR</sequence>
<evidence type="ECO:0000313" key="2">
    <source>
        <dbReference type="EMBL" id="AFZ66735.1"/>
    </source>
</evidence>
<dbReference type="EMBL" id="CP003382">
    <property type="protein sequence ID" value="AFZ66735.1"/>
    <property type="molecule type" value="Genomic_DNA"/>
</dbReference>
<gene>
    <name evidence="2" type="ordered locus">Deipe_1179</name>
</gene>
<dbReference type="KEGG" id="dpd:Deipe_1179"/>
<keyword evidence="1" id="KW-1133">Transmembrane helix</keyword>